<sequence>MECKTKRILDVSDLIKKKSLFLFGPRQTGKSTLVDQLSDETFALKWNLLKGKLRLQIQRNPSYLTEQVELLGLHDCAIFIDEIQLCPELTRF</sequence>
<feature type="domain" description="AAA" evidence="1">
    <location>
        <begin position="17"/>
        <end position="91"/>
    </location>
</feature>
<organism evidence="2 3">
    <name type="scientific">Treponema berlinense</name>
    <dbReference type="NCBI Taxonomy" id="225004"/>
    <lineage>
        <taxon>Bacteria</taxon>
        <taxon>Pseudomonadati</taxon>
        <taxon>Spirochaetota</taxon>
        <taxon>Spirochaetia</taxon>
        <taxon>Spirochaetales</taxon>
        <taxon>Treponemataceae</taxon>
        <taxon>Treponema</taxon>
    </lineage>
</organism>
<evidence type="ECO:0000259" key="1">
    <source>
        <dbReference type="Pfam" id="PF13173"/>
    </source>
</evidence>
<name>A0A1T4MJU3_9SPIR</name>
<keyword evidence="3" id="KW-1185">Reference proteome</keyword>
<dbReference type="EMBL" id="FUXC01000004">
    <property type="protein sequence ID" value="SJZ67252.1"/>
    <property type="molecule type" value="Genomic_DNA"/>
</dbReference>
<dbReference type="STRING" id="225004.SAMN02745152_00886"/>
<evidence type="ECO:0000313" key="3">
    <source>
        <dbReference type="Proteomes" id="UP000190395"/>
    </source>
</evidence>
<evidence type="ECO:0000313" key="2">
    <source>
        <dbReference type="EMBL" id="SJZ67252.1"/>
    </source>
</evidence>
<dbReference type="InterPro" id="IPR027417">
    <property type="entry name" value="P-loop_NTPase"/>
</dbReference>
<dbReference type="RefSeq" id="WP_078930640.1">
    <property type="nucleotide sequence ID" value="NZ_FUXC01000004.1"/>
</dbReference>
<gene>
    <name evidence="2" type="ORF">SAMN02745152_00886</name>
</gene>
<protein>
    <submittedName>
        <fullName evidence="2">AAA domain-containing protein</fullName>
    </submittedName>
</protein>
<dbReference type="Pfam" id="PF13173">
    <property type="entry name" value="AAA_14"/>
    <property type="match status" value="1"/>
</dbReference>
<dbReference type="GeneID" id="303367142"/>
<dbReference type="InterPro" id="IPR041682">
    <property type="entry name" value="AAA_14"/>
</dbReference>
<dbReference type="OrthoDB" id="9783412at2"/>
<dbReference type="AlphaFoldDB" id="A0A1T4MJU3"/>
<accession>A0A1T4MJU3</accession>
<reference evidence="2 3" key="1">
    <citation type="submission" date="2017-02" db="EMBL/GenBank/DDBJ databases">
        <authorList>
            <person name="Peterson S.W."/>
        </authorList>
    </citation>
    <scope>NUCLEOTIDE SEQUENCE [LARGE SCALE GENOMIC DNA]</scope>
    <source>
        <strain evidence="2 3">ATCC BAA-909</strain>
    </source>
</reference>
<dbReference type="Proteomes" id="UP000190395">
    <property type="component" value="Unassembled WGS sequence"/>
</dbReference>
<dbReference type="SUPFAM" id="SSF52540">
    <property type="entry name" value="P-loop containing nucleoside triphosphate hydrolases"/>
    <property type="match status" value="1"/>
</dbReference>
<proteinExistence type="predicted"/>